<dbReference type="CDD" id="cd16936">
    <property type="entry name" value="HATPase_RsbW-like"/>
    <property type="match status" value="1"/>
</dbReference>
<evidence type="ECO:0000256" key="2">
    <source>
        <dbReference type="SAM" id="MobiDB-lite"/>
    </source>
</evidence>
<dbReference type="GO" id="GO:0004674">
    <property type="term" value="F:protein serine/threonine kinase activity"/>
    <property type="evidence" value="ECO:0007669"/>
    <property type="project" value="UniProtKB-KW"/>
</dbReference>
<keyword evidence="4" id="KW-0418">Kinase</keyword>
<dbReference type="PANTHER" id="PTHR35526:SF3">
    <property type="entry name" value="ANTI-SIGMA-F FACTOR RSBW"/>
    <property type="match status" value="1"/>
</dbReference>
<dbReference type="Gene3D" id="3.30.565.10">
    <property type="entry name" value="Histidine kinase-like ATPase, C-terminal domain"/>
    <property type="match status" value="1"/>
</dbReference>
<feature type="domain" description="Histidine kinase/HSP90-like ATPase" evidence="3">
    <location>
        <begin position="40"/>
        <end position="150"/>
    </location>
</feature>
<proteinExistence type="predicted"/>
<organism evidence="4 5">
    <name type="scientific">Geodermatophilus obscurus</name>
    <dbReference type="NCBI Taxonomy" id="1861"/>
    <lineage>
        <taxon>Bacteria</taxon>
        <taxon>Bacillati</taxon>
        <taxon>Actinomycetota</taxon>
        <taxon>Actinomycetes</taxon>
        <taxon>Geodermatophilales</taxon>
        <taxon>Geodermatophilaceae</taxon>
        <taxon>Geodermatophilus</taxon>
    </lineage>
</organism>
<dbReference type="SUPFAM" id="SSF55874">
    <property type="entry name" value="ATPase domain of HSP90 chaperone/DNA topoisomerase II/histidine kinase"/>
    <property type="match status" value="1"/>
</dbReference>
<evidence type="ECO:0000313" key="5">
    <source>
        <dbReference type="Proteomes" id="UP000183642"/>
    </source>
</evidence>
<dbReference type="InterPro" id="IPR050267">
    <property type="entry name" value="Anti-sigma-factor_SerPK"/>
</dbReference>
<accession>A0A1I5CW82</accession>
<dbReference type="AlphaFoldDB" id="A0A1I5CW82"/>
<sequence length="156" mass="17014">MGHHVENSPDRNEQMQSDTWPRRPPPETTGPRYECEISRAAELRAVRAGLRRWLPGVLEDDGDGAVLDTLLLAVDELASNGLRHGATPVRVQAAATGEGLLLDVSDEDPHHGPEPAVDRDPALGGMGLHMVARLTGERGWTVSGDRKHVWACLRTH</sequence>
<keyword evidence="1" id="KW-0723">Serine/threonine-protein kinase</keyword>
<dbReference type="InterPro" id="IPR036890">
    <property type="entry name" value="HATPase_C_sf"/>
</dbReference>
<dbReference type="Proteomes" id="UP000183642">
    <property type="component" value="Unassembled WGS sequence"/>
</dbReference>
<evidence type="ECO:0000259" key="3">
    <source>
        <dbReference type="Pfam" id="PF13581"/>
    </source>
</evidence>
<dbReference type="EMBL" id="FOWE01000001">
    <property type="protein sequence ID" value="SFN91209.1"/>
    <property type="molecule type" value="Genomic_DNA"/>
</dbReference>
<reference evidence="5" key="1">
    <citation type="submission" date="2016-10" db="EMBL/GenBank/DDBJ databases">
        <authorList>
            <person name="Varghese N."/>
            <person name="Submissions S."/>
        </authorList>
    </citation>
    <scope>NUCLEOTIDE SEQUENCE [LARGE SCALE GENOMIC DNA]</scope>
    <source>
        <strain evidence="5">DSM 43161</strain>
    </source>
</reference>
<keyword evidence="5" id="KW-1185">Reference proteome</keyword>
<evidence type="ECO:0000256" key="1">
    <source>
        <dbReference type="ARBA" id="ARBA00022527"/>
    </source>
</evidence>
<protein>
    <submittedName>
        <fullName evidence="4">Histidine kinase-like ATPase domain-containing protein</fullName>
    </submittedName>
</protein>
<gene>
    <name evidence="4" type="ORF">SAMN05660359_00595</name>
</gene>
<feature type="region of interest" description="Disordered" evidence="2">
    <location>
        <begin position="1"/>
        <end position="32"/>
    </location>
</feature>
<dbReference type="InterPro" id="IPR003594">
    <property type="entry name" value="HATPase_dom"/>
</dbReference>
<dbReference type="Pfam" id="PF13581">
    <property type="entry name" value="HATPase_c_2"/>
    <property type="match status" value="1"/>
</dbReference>
<evidence type="ECO:0000313" key="4">
    <source>
        <dbReference type="EMBL" id="SFN91209.1"/>
    </source>
</evidence>
<dbReference type="RefSeq" id="WP_244273977.1">
    <property type="nucleotide sequence ID" value="NZ_FOWE01000001.1"/>
</dbReference>
<dbReference type="PANTHER" id="PTHR35526">
    <property type="entry name" value="ANTI-SIGMA-F FACTOR RSBW-RELATED"/>
    <property type="match status" value="1"/>
</dbReference>
<name>A0A1I5CW82_9ACTN</name>
<feature type="compositionally biased region" description="Basic and acidic residues" evidence="2">
    <location>
        <begin position="1"/>
        <end position="13"/>
    </location>
</feature>
<keyword evidence="4" id="KW-0808">Transferase</keyword>